<gene>
    <name evidence="2" type="ORF">BT63DRAFT_477559</name>
</gene>
<reference evidence="2" key="1">
    <citation type="journal article" date="2020" name="Stud. Mycol.">
        <title>101 Dothideomycetes genomes: a test case for predicting lifestyles and emergence of pathogens.</title>
        <authorList>
            <person name="Haridas S."/>
            <person name="Albert R."/>
            <person name="Binder M."/>
            <person name="Bloem J."/>
            <person name="Labutti K."/>
            <person name="Salamov A."/>
            <person name="Andreopoulos B."/>
            <person name="Baker S."/>
            <person name="Barry K."/>
            <person name="Bills G."/>
            <person name="Bluhm B."/>
            <person name="Cannon C."/>
            <person name="Castanera R."/>
            <person name="Culley D."/>
            <person name="Daum C."/>
            <person name="Ezra D."/>
            <person name="Gonzalez J."/>
            <person name="Henrissat B."/>
            <person name="Kuo A."/>
            <person name="Liang C."/>
            <person name="Lipzen A."/>
            <person name="Lutzoni F."/>
            <person name="Magnuson J."/>
            <person name="Mondo S."/>
            <person name="Nolan M."/>
            <person name="Ohm R."/>
            <person name="Pangilinan J."/>
            <person name="Park H.-J."/>
            <person name="Ramirez L."/>
            <person name="Alfaro M."/>
            <person name="Sun H."/>
            <person name="Tritt A."/>
            <person name="Yoshinaga Y."/>
            <person name="Zwiers L.-H."/>
            <person name="Turgeon B."/>
            <person name="Goodwin S."/>
            <person name="Spatafora J."/>
            <person name="Crous P."/>
            <person name="Grigoriev I."/>
        </authorList>
    </citation>
    <scope>NUCLEOTIDE SEQUENCE</scope>
    <source>
        <strain evidence="2">CBS 115976</strain>
    </source>
</reference>
<keyword evidence="3" id="KW-1185">Reference proteome</keyword>
<organism evidence="2 3">
    <name type="scientific">Microthyrium microscopicum</name>
    <dbReference type="NCBI Taxonomy" id="703497"/>
    <lineage>
        <taxon>Eukaryota</taxon>
        <taxon>Fungi</taxon>
        <taxon>Dikarya</taxon>
        <taxon>Ascomycota</taxon>
        <taxon>Pezizomycotina</taxon>
        <taxon>Dothideomycetes</taxon>
        <taxon>Dothideomycetes incertae sedis</taxon>
        <taxon>Microthyriales</taxon>
        <taxon>Microthyriaceae</taxon>
        <taxon>Microthyrium</taxon>
    </lineage>
</organism>
<name>A0A6A6UGR1_9PEZI</name>
<evidence type="ECO:0000256" key="1">
    <source>
        <dbReference type="SAM" id="SignalP"/>
    </source>
</evidence>
<proteinExistence type="predicted"/>
<dbReference type="AlphaFoldDB" id="A0A6A6UGR1"/>
<protein>
    <submittedName>
        <fullName evidence="2">Uncharacterized protein</fullName>
    </submittedName>
</protein>
<dbReference type="Proteomes" id="UP000799302">
    <property type="component" value="Unassembled WGS sequence"/>
</dbReference>
<feature type="signal peptide" evidence="1">
    <location>
        <begin position="1"/>
        <end position="18"/>
    </location>
</feature>
<evidence type="ECO:0000313" key="3">
    <source>
        <dbReference type="Proteomes" id="UP000799302"/>
    </source>
</evidence>
<feature type="chain" id="PRO_5025343550" evidence="1">
    <location>
        <begin position="19"/>
        <end position="398"/>
    </location>
</feature>
<accession>A0A6A6UGR1</accession>
<sequence length="398" mass="43445">MKITSIFASLVAVQQATAGSLNDVTNKLARRQLGDLMSAFAPPAAKVERLNPLIRKDASRERMWFGPYTLPSVKAFHMTGMPLQMDPSGVQITRPLTGFCSNCTVLYGKANLFFENGTRATASSGVYVHHIVVVDTAKRTFPVYLCDGQKGFLGTFPGVGFIISGNDEAPNWFTTPDGKFNSGYGIKNKPMLAMTSELVNYREEDQKVFIAMEYEYMKGSADTAADASVSMFSVTGCDFPDYHPKTRVYNISSAAVPSPSNGYIINAKGHLHDGGDHIVLTVNGNVVCDSKAIYTKSSGAGGGGHHHKRDTLDAQAPQEDWDVITEMTQCTKPIPVKKGDKLQMVSYYDGEKHPPRPTQDQTGKKLEADEMGVFFLNFAASDKPMEQLVVKSSALIQQ</sequence>
<keyword evidence="1" id="KW-0732">Signal</keyword>
<dbReference type="EMBL" id="MU004233">
    <property type="protein sequence ID" value="KAF2671000.1"/>
    <property type="molecule type" value="Genomic_DNA"/>
</dbReference>
<dbReference type="OrthoDB" id="3903203at2759"/>
<evidence type="ECO:0000313" key="2">
    <source>
        <dbReference type="EMBL" id="KAF2671000.1"/>
    </source>
</evidence>